<dbReference type="EMBL" id="JACEFF010000604">
    <property type="protein sequence ID" value="KAH9634566.1"/>
    <property type="molecule type" value="Genomic_DNA"/>
</dbReference>
<name>A0A922MDG1_SPOEX</name>
<protein>
    <submittedName>
        <fullName evidence="1">Uncharacterized protein</fullName>
    </submittedName>
</protein>
<accession>A0A922MDG1</accession>
<comment type="caution">
    <text evidence="1">The sequence shown here is derived from an EMBL/GenBank/DDBJ whole genome shotgun (WGS) entry which is preliminary data.</text>
</comment>
<gene>
    <name evidence="1" type="ORF">HF086_006191</name>
</gene>
<dbReference type="AlphaFoldDB" id="A0A922MDG1"/>
<evidence type="ECO:0000313" key="2">
    <source>
        <dbReference type="Proteomes" id="UP000814243"/>
    </source>
</evidence>
<proteinExistence type="predicted"/>
<sequence length="144" mass="16279">MDMDITELSQVLPLIMKYHGKYKGIGESNMDNLIKTNPSLEKLMVKAQGLLQIKLLEWADVVGQVALIDQQLTRFVRETRELESDLLVDYAEWVVSHDHAAVAGLMEKMRSLVKPIEYGRSNRLLEGVMNSSIGVLGLELLYYG</sequence>
<reference evidence="1" key="1">
    <citation type="journal article" date="2021" name="G3 (Bethesda)">
        <title>Genome and transcriptome analysis of the beet armyworm Spodoptera exigua reveals targets for pest control. .</title>
        <authorList>
            <person name="Simon S."/>
            <person name="Breeschoten T."/>
            <person name="Jansen H.J."/>
            <person name="Dirks R.P."/>
            <person name="Schranz M.E."/>
            <person name="Ros V.I.D."/>
        </authorList>
    </citation>
    <scope>NUCLEOTIDE SEQUENCE</scope>
    <source>
        <strain evidence="1">TB_SE_WUR_2020</strain>
    </source>
</reference>
<organism evidence="1 2">
    <name type="scientific">Spodoptera exigua</name>
    <name type="common">Beet armyworm</name>
    <name type="synonym">Noctua fulgens</name>
    <dbReference type="NCBI Taxonomy" id="7107"/>
    <lineage>
        <taxon>Eukaryota</taxon>
        <taxon>Metazoa</taxon>
        <taxon>Ecdysozoa</taxon>
        <taxon>Arthropoda</taxon>
        <taxon>Hexapoda</taxon>
        <taxon>Insecta</taxon>
        <taxon>Pterygota</taxon>
        <taxon>Neoptera</taxon>
        <taxon>Endopterygota</taxon>
        <taxon>Lepidoptera</taxon>
        <taxon>Glossata</taxon>
        <taxon>Ditrysia</taxon>
        <taxon>Noctuoidea</taxon>
        <taxon>Noctuidae</taxon>
        <taxon>Amphipyrinae</taxon>
        <taxon>Spodoptera</taxon>
    </lineage>
</organism>
<evidence type="ECO:0000313" key="1">
    <source>
        <dbReference type="EMBL" id="KAH9634566.1"/>
    </source>
</evidence>
<dbReference type="Proteomes" id="UP000814243">
    <property type="component" value="Unassembled WGS sequence"/>
</dbReference>